<accession>A0A2A7SAI0</accession>
<protein>
    <submittedName>
        <fullName evidence="1">Uncharacterized protein</fullName>
    </submittedName>
</protein>
<proteinExistence type="predicted"/>
<reference evidence="2" key="1">
    <citation type="submission" date="2017-09" db="EMBL/GenBank/DDBJ databases">
        <title>FDA dAtabase for Regulatory Grade micrObial Sequences (FDA-ARGOS): Supporting development and validation of Infectious Disease Dx tests.</title>
        <authorList>
            <person name="Minogue T."/>
            <person name="Wolcott M."/>
            <person name="Wasieloski L."/>
            <person name="Aguilar W."/>
            <person name="Moore D."/>
            <person name="Tallon L."/>
            <person name="Sadzewicz L."/>
            <person name="Ott S."/>
            <person name="Zhao X."/>
            <person name="Nagaraj S."/>
            <person name="Vavikolanu K."/>
            <person name="Aluvathingal J."/>
            <person name="Nadendla S."/>
            <person name="Sichtig H."/>
        </authorList>
    </citation>
    <scope>NUCLEOTIDE SEQUENCE [LARGE SCALE GENOMIC DNA]</scope>
    <source>
        <strain evidence="2">FDAARGOS_390</strain>
    </source>
</reference>
<dbReference type="RefSeq" id="WP_098153382.1">
    <property type="nucleotide sequence ID" value="NZ_PDDY01000003.1"/>
</dbReference>
<name>A0A2A7SAI0_BURGA</name>
<gene>
    <name evidence="1" type="ORF">CRM94_17210</name>
</gene>
<organism evidence="1 2">
    <name type="scientific">Burkholderia gladioli</name>
    <name type="common">Pseudomonas marginata</name>
    <name type="synonym">Phytomonas marginata</name>
    <dbReference type="NCBI Taxonomy" id="28095"/>
    <lineage>
        <taxon>Bacteria</taxon>
        <taxon>Pseudomonadati</taxon>
        <taxon>Pseudomonadota</taxon>
        <taxon>Betaproteobacteria</taxon>
        <taxon>Burkholderiales</taxon>
        <taxon>Burkholderiaceae</taxon>
        <taxon>Burkholderia</taxon>
    </lineage>
</organism>
<evidence type="ECO:0000313" key="2">
    <source>
        <dbReference type="Proteomes" id="UP000220629"/>
    </source>
</evidence>
<sequence>MQSLYSIEVSHLGDTVWVTGHDGSCVGRFSKRSGLDVHRTATEQIAGAEQCLYCTHEAANEDDWREFRAAVLEHHAIDVPFDTIQF</sequence>
<dbReference type="Proteomes" id="UP000220629">
    <property type="component" value="Unassembled WGS sequence"/>
</dbReference>
<dbReference type="AlphaFoldDB" id="A0A2A7SAI0"/>
<comment type="caution">
    <text evidence="1">The sequence shown here is derived from an EMBL/GenBank/DDBJ whole genome shotgun (WGS) entry which is preliminary data.</text>
</comment>
<dbReference type="EMBL" id="PDDY01000003">
    <property type="protein sequence ID" value="PEH40453.1"/>
    <property type="molecule type" value="Genomic_DNA"/>
</dbReference>
<evidence type="ECO:0000313" key="1">
    <source>
        <dbReference type="EMBL" id="PEH40453.1"/>
    </source>
</evidence>